<gene>
    <name evidence="2" type="ORF">EC501_03780</name>
</gene>
<dbReference type="AlphaFoldDB" id="A0A3M8HEX8"/>
<dbReference type="GO" id="GO:0002161">
    <property type="term" value="F:aminoacyl-tRNA deacylase activity"/>
    <property type="evidence" value="ECO:0007669"/>
    <property type="project" value="InterPro"/>
</dbReference>
<evidence type="ECO:0000259" key="1">
    <source>
        <dbReference type="Pfam" id="PF04073"/>
    </source>
</evidence>
<dbReference type="SUPFAM" id="SSF55826">
    <property type="entry name" value="YbaK/ProRS associated domain"/>
    <property type="match status" value="1"/>
</dbReference>
<sequence length="174" mass="19329">MSLQSVKEHLEKFHRAQDILVFDKISATVEQAAEALNVHPARIAKTLSFKDKEGNGLLIVTAGDAKIDNQKFRNQFNMKAKMLNADEVEEQTGHPVGGVCPFGLAKDLKVYLDQSLQRFSTVFPACGHDHSAIELTCHELEEYSSAIAWVDVSKGWDQDVSEAGTEEKTSISFY</sequence>
<feature type="domain" description="YbaK/aminoacyl-tRNA synthetase-associated" evidence="1">
    <location>
        <begin position="27"/>
        <end position="141"/>
    </location>
</feature>
<dbReference type="Pfam" id="PF04073">
    <property type="entry name" value="tRNA_edit"/>
    <property type="match status" value="1"/>
</dbReference>
<dbReference type="OrthoDB" id="9798760at2"/>
<dbReference type="PANTHER" id="PTHR30411:SF1">
    <property type="entry name" value="CYTOPLASMIC PROTEIN"/>
    <property type="match status" value="1"/>
</dbReference>
<dbReference type="PANTHER" id="PTHR30411">
    <property type="entry name" value="CYTOPLASMIC PROTEIN"/>
    <property type="match status" value="1"/>
</dbReference>
<organism evidence="2 3">
    <name type="scientific">Lysinibacillus halotolerans</name>
    <dbReference type="NCBI Taxonomy" id="1368476"/>
    <lineage>
        <taxon>Bacteria</taxon>
        <taxon>Bacillati</taxon>
        <taxon>Bacillota</taxon>
        <taxon>Bacilli</taxon>
        <taxon>Bacillales</taxon>
        <taxon>Bacillaceae</taxon>
        <taxon>Lysinibacillus</taxon>
    </lineage>
</organism>
<evidence type="ECO:0000313" key="2">
    <source>
        <dbReference type="EMBL" id="RND00805.1"/>
    </source>
</evidence>
<proteinExistence type="predicted"/>
<dbReference type="CDD" id="cd04333">
    <property type="entry name" value="ProX_deacylase"/>
    <property type="match status" value="1"/>
</dbReference>
<dbReference type="InterPro" id="IPR036754">
    <property type="entry name" value="YbaK/aa-tRNA-synt-asso_dom_sf"/>
</dbReference>
<dbReference type="InterPro" id="IPR007214">
    <property type="entry name" value="YbaK/aa-tRNA-synth-assoc-dom"/>
</dbReference>
<comment type="caution">
    <text evidence="2">The sequence shown here is derived from an EMBL/GenBank/DDBJ whole genome shotgun (WGS) entry which is preliminary data.</text>
</comment>
<protein>
    <submittedName>
        <fullName evidence="2">YbaK/EbsC family protein</fullName>
    </submittedName>
</protein>
<name>A0A3M8HEX8_9BACI</name>
<reference evidence="2 3" key="1">
    <citation type="journal article" date="2014" name="Int. J. Syst. Evol. Microbiol.">
        <title>Lysinibacillus halotolerans sp. nov., isolated from saline-alkaline soil.</title>
        <authorList>
            <person name="Kong D."/>
            <person name="Wang Y."/>
            <person name="Zhao B."/>
            <person name="Li Y."/>
            <person name="Song J."/>
            <person name="Zhai Y."/>
            <person name="Zhang C."/>
            <person name="Wang H."/>
            <person name="Chen X."/>
            <person name="Zhao B."/>
            <person name="Ruan Z."/>
        </authorList>
    </citation>
    <scope>NUCLEOTIDE SEQUENCE [LARGE SCALE GENOMIC DNA]</scope>
    <source>
        <strain evidence="2 3">MCCC 1A12703</strain>
    </source>
</reference>
<dbReference type="Gene3D" id="3.90.960.10">
    <property type="entry name" value="YbaK/aminoacyl-tRNA synthetase-associated domain"/>
    <property type="match status" value="1"/>
</dbReference>
<dbReference type="EMBL" id="RHLQ01000005">
    <property type="protein sequence ID" value="RND00805.1"/>
    <property type="molecule type" value="Genomic_DNA"/>
</dbReference>
<dbReference type="RefSeq" id="WP_122970960.1">
    <property type="nucleotide sequence ID" value="NZ_RHLQ01000005.1"/>
</dbReference>
<dbReference type="Proteomes" id="UP000279909">
    <property type="component" value="Unassembled WGS sequence"/>
</dbReference>
<keyword evidence="3" id="KW-1185">Reference proteome</keyword>
<accession>A0A3M8HEX8</accession>
<evidence type="ECO:0000313" key="3">
    <source>
        <dbReference type="Proteomes" id="UP000279909"/>
    </source>
</evidence>